<dbReference type="Pfam" id="PF15137">
    <property type="entry name" value="ECPIP"/>
    <property type="match status" value="1"/>
</dbReference>
<dbReference type="Proteomes" id="UP000005226">
    <property type="component" value="Chromosome 1"/>
</dbReference>
<dbReference type="InterPro" id="IPR029250">
    <property type="entry name" value="ECPIP"/>
</dbReference>
<feature type="compositionally biased region" description="Basic and acidic residues" evidence="1">
    <location>
        <begin position="1"/>
        <end position="10"/>
    </location>
</feature>
<dbReference type="OMA" id="MAPNTAC"/>
<name>A0A674N828_TAKRU</name>
<evidence type="ECO:0000313" key="3">
    <source>
        <dbReference type="Proteomes" id="UP000005226"/>
    </source>
</evidence>
<evidence type="ECO:0000256" key="1">
    <source>
        <dbReference type="SAM" id="MobiDB-lite"/>
    </source>
</evidence>
<dbReference type="PANTHER" id="PTHR35658:SF1">
    <property type="entry name" value="CHROMOSOME 21 OPEN READING FRAME 62"/>
    <property type="match status" value="1"/>
</dbReference>
<gene>
    <name evidence="2" type="primary">c1h21orf62</name>
</gene>
<reference evidence="2" key="2">
    <citation type="submission" date="2025-08" db="UniProtKB">
        <authorList>
            <consortium name="Ensembl"/>
        </authorList>
    </citation>
    <scope>IDENTIFICATION</scope>
</reference>
<dbReference type="Ensembl" id="ENSTRUT00000078656.1">
    <property type="protein sequence ID" value="ENSTRUP00000069738.1"/>
    <property type="gene ID" value="ENSTRUG00000032922.1"/>
</dbReference>
<dbReference type="PANTHER" id="PTHR35658">
    <property type="entry name" value="RCG58666, ISOFORM CRA_A"/>
    <property type="match status" value="1"/>
</dbReference>
<dbReference type="AlphaFoldDB" id="A0A674N828"/>
<organism evidence="2 3">
    <name type="scientific">Takifugu rubripes</name>
    <name type="common">Japanese pufferfish</name>
    <name type="synonym">Fugu rubripes</name>
    <dbReference type="NCBI Taxonomy" id="31033"/>
    <lineage>
        <taxon>Eukaryota</taxon>
        <taxon>Metazoa</taxon>
        <taxon>Chordata</taxon>
        <taxon>Craniata</taxon>
        <taxon>Vertebrata</taxon>
        <taxon>Euteleostomi</taxon>
        <taxon>Actinopterygii</taxon>
        <taxon>Neopterygii</taxon>
        <taxon>Teleostei</taxon>
        <taxon>Neoteleostei</taxon>
        <taxon>Acanthomorphata</taxon>
        <taxon>Eupercaria</taxon>
        <taxon>Tetraodontiformes</taxon>
        <taxon>Tetradontoidea</taxon>
        <taxon>Tetraodontidae</taxon>
        <taxon>Takifugu</taxon>
    </lineage>
</organism>
<dbReference type="GeneTree" id="ENSGT00390000016499"/>
<feature type="region of interest" description="Disordered" evidence="1">
    <location>
        <begin position="1"/>
        <end position="25"/>
    </location>
</feature>
<evidence type="ECO:0000313" key="2">
    <source>
        <dbReference type="Ensembl" id="ENSTRUP00000069738.1"/>
    </source>
</evidence>
<keyword evidence="3" id="KW-1185">Reference proteome</keyword>
<protein>
    <submittedName>
        <fullName evidence="2">Uncharacterized protein</fullName>
    </submittedName>
</protein>
<proteinExistence type="predicted"/>
<dbReference type="InParanoid" id="A0A674N828"/>
<dbReference type="OrthoDB" id="8434774at2759"/>
<reference evidence="2" key="3">
    <citation type="submission" date="2025-09" db="UniProtKB">
        <authorList>
            <consortium name="Ensembl"/>
        </authorList>
    </citation>
    <scope>IDENTIFICATION</scope>
</reference>
<reference evidence="2 3" key="1">
    <citation type="journal article" date="2011" name="Genome Biol. Evol.">
        <title>Integration of the genetic map and genome assembly of fugu facilitates insights into distinct features of genome evolution in teleosts and mammals.</title>
        <authorList>
            <person name="Kai W."/>
            <person name="Kikuchi K."/>
            <person name="Tohari S."/>
            <person name="Chew A.K."/>
            <person name="Tay A."/>
            <person name="Fujiwara A."/>
            <person name="Hosoya S."/>
            <person name="Suetake H."/>
            <person name="Naruse K."/>
            <person name="Brenner S."/>
            <person name="Suzuki Y."/>
            <person name="Venkatesh B."/>
        </authorList>
    </citation>
    <scope>NUCLEOTIDE SEQUENCE [LARGE SCALE GENOMIC DNA]</scope>
</reference>
<accession>A0A674N828</accession>
<sequence>MQRSGERSGERSGTSGQSDDSNFTSVTKETRSCSESLCASSISLLGEDVACLVTMAMAPNTACSALLPWPLWLFFLLAAVTQTTSPAPTPELPVGFNTTLLFTSAAPGLNLRNCSCSAPVRDCDEALANSLCRCRTVLRSSLPPAGLWVSEQLTVWVKEVLLLEELLNRSVVHHLQLSFCGIQPVDSRILALLGLHTLRITAPEAPYSRQEITIAPSAGLSAEIETASSNASTFHLTLLDVALFNGLSAMKAYTVVGPAADTLSQHFPHLPFPDTPPLRGAPAEPAPDVCLLMDHNCGSTPGGLSLAANSG</sequence>